<dbReference type="RefSeq" id="WP_054749036.1">
    <property type="nucleotide sequence ID" value="NZ_BKAM01000075.1"/>
</dbReference>
<dbReference type="InterPro" id="IPR000835">
    <property type="entry name" value="HTH_MarR-typ"/>
</dbReference>
<dbReference type="InterPro" id="IPR039422">
    <property type="entry name" value="MarR/SlyA-like"/>
</dbReference>
<evidence type="ECO:0000313" key="5">
    <source>
        <dbReference type="Proteomes" id="UP000321569"/>
    </source>
</evidence>
<name>A0A512PQB9_9LACO</name>
<evidence type="ECO:0000259" key="3">
    <source>
        <dbReference type="PROSITE" id="PS50995"/>
    </source>
</evidence>
<evidence type="ECO:0000313" key="4">
    <source>
        <dbReference type="EMBL" id="GEP73415.1"/>
    </source>
</evidence>
<dbReference type="EMBL" id="BKAM01000075">
    <property type="protein sequence ID" value="GEP73415.1"/>
    <property type="molecule type" value="Genomic_DNA"/>
</dbReference>
<evidence type="ECO:0000256" key="2">
    <source>
        <dbReference type="ARBA" id="ARBA00023163"/>
    </source>
</evidence>
<protein>
    <submittedName>
        <fullName evidence="4">Transcriptional regulator</fullName>
    </submittedName>
</protein>
<gene>
    <name evidence="4" type="ORF">LRA02_22830</name>
</gene>
<dbReference type="SMART" id="SM00347">
    <property type="entry name" value="HTH_MARR"/>
    <property type="match status" value="1"/>
</dbReference>
<dbReference type="PANTHER" id="PTHR33164">
    <property type="entry name" value="TRANSCRIPTIONAL REGULATOR, MARR FAMILY"/>
    <property type="match status" value="1"/>
</dbReference>
<dbReference type="STRING" id="1423795.FD12_GL002518"/>
<dbReference type="InterPro" id="IPR036388">
    <property type="entry name" value="WH-like_DNA-bd_sf"/>
</dbReference>
<reference evidence="4 5" key="1">
    <citation type="submission" date="2019-07" db="EMBL/GenBank/DDBJ databases">
        <title>Whole genome shotgun sequence of Lactobacillus rapi NBRC 109618.</title>
        <authorList>
            <person name="Hosoyama A."/>
            <person name="Uohara A."/>
            <person name="Ohji S."/>
            <person name="Ichikawa N."/>
        </authorList>
    </citation>
    <scope>NUCLEOTIDE SEQUENCE [LARGE SCALE GENOMIC DNA]</scope>
    <source>
        <strain evidence="4 5">NBRC 109618</strain>
    </source>
</reference>
<keyword evidence="1" id="KW-0805">Transcription regulation</keyword>
<dbReference type="AlphaFoldDB" id="A0A512PQB9"/>
<dbReference type="GO" id="GO:0003700">
    <property type="term" value="F:DNA-binding transcription factor activity"/>
    <property type="evidence" value="ECO:0007669"/>
    <property type="project" value="InterPro"/>
</dbReference>
<dbReference type="Gene3D" id="1.10.10.10">
    <property type="entry name" value="Winged helix-like DNA-binding domain superfamily/Winged helix DNA-binding domain"/>
    <property type="match status" value="1"/>
</dbReference>
<evidence type="ECO:0000256" key="1">
    <source>
        <dbReference type="ARBA" id="ARBA00023015"/>
    </source>
</evidence>
<proteinExistence type="predicted"/>
<keyword evidence="2" id="KW-0804">Transcription</keyword>
<dbReference type="PROSITE" id="PS50995">
    <property type="entry name" value="HTH_MARR_2"/>
    <property type="match status" value="1"/>
</dbReference>
<feature type="domain" description="HTH marR-type" evidence="3">
    <location>
        <begin position="4"/>
        <end position="138"/>
    </location>
</feature>
<dbReference type="SUPFAM" id="SSF46785">
    <property type="entry name" value="Winged helix' DNA-binding domain"/>
    <property type="match status" value="1"/>
</dbReference>
<accession>A0A512PQB9</accession>
<sequence>MKNKNTISSLIHQIARFENQFINEKIREIDLNPDQAQALDFIHQHPGTNQQQIAQLLGRGAASISNLIKGLEKRHLVGKQPNAHNDREKQLFLTTYGETAAAQISQAFKLLNQQFEAALDNPDQLLNDLTNLYDRLQQTTKES</sequence>
<dbReference type="InterPro" id="IPR036390">
    <property type="entry name" value="WH_DNA-bd_sf"/>
</dbReference>
<dbReference type="PANTHER" id="PTHR33164:SF56">
    <property type="entry name" value="HTH-TYPE TRANSCRIPTIONAL REGULATOR MHQR"/>
    <property type="match status" value="1"/>
</dbReference>
<organism evidence="4 5">
    <name type="scientific">Lentilactobacillus rapi</name>
    <dbReference type="NCBI Taxonomy" id="481723"/>
    <lineage>
        <taxon>Bacteria</taxon>
        <taxon>Bacillati</taxon>
        <taxon>Bacillota</taxon>
        <taxon>Bacilli</taxon>
        <taxon>Lactobacillales</taxon>
        <taxon>Lactobacillaceae</taxon>
        <taxon>Lentilactobacillus</taxon>
    </lineage>
</organism>
<comment type="caution">
    <text evidence="4">The sequence shown here is derived from an EMBL/GenBank/DDBJ whole genome shotgun (WGS) entry which is preliminary data.</text>
</comment>
<dbReference type="Pfam" id="PF12802">
    <property type="entry name" value="MarR_2"/>
    <property type="match status" value="1"/>
</dbReference>
<dbReference type="Proteomes" id="UP000321569">
    <property type="component" value="Unassembled WGS sequence"/>
</dbReference>
<dbReference type="GO" id="GO:0006950">
    <property type="term" value="P:response to stress"/>
    <property type="evidence" value="ECO:0007669"/>
    <property type="project" value="TreeGrafter"/>
</dbReference>